<evidence type="ECO:0000313" key="2">
    <source>
        <dbReference type="EMBL" id="KAK2029839.1"/>
    </source>
</evidence>
<protein>
    <submittedName>
        <fullName evidence="2">Uncharacterized protein</fullName>
    </submittedName>
</protein>
<proteinExistence type="predicted"/>
<dbReference type="AlphaFoldDB" id="A0AAD9HL65"/>
<dbReference type="Proteomes" id="UP001232148">
    <property type="component" value="Unassembled WGS sequence"/>
</dbReference>
<name>A0AAD9HL65_9PEZI</name>
<reference evidence="2" key="1">
    <citation type="submission" date="2021-06" db="EMBL/GenBank/DDBJ databases">
        <title>Comparative genomics, transcriptomics and evolutionary studies reveal genomic signatures of adaptation to plant cell wall in hemibiotrophic fungi.</title>
        <authorList>
            <consortium name="DOE Joint Genome Institute"/>
            <person name="Baroncelli R."/>
            <person name="Diaz J.F."/>
            <person name="Benocci T."/>
            <person name="Peng M."/>
            <person name="Battaglia E."/>
            <person name="Haridas S."/>
            <person name="Andreopoulos W."/>
            <person name="Labutti K."/>
            <person name="Pangilinan J."/>
            <person name="Floch G.L."/>
            <person name="Makela M.R."/>
            <person name="Henrissat B."/>
            <person name="Grigoriev I.V."/>
            <person name="Crouch J.A."/>
            <person name="De Vries R.P."/>
            <person name="Sukno S.A."/>
            <person name="Thon M.R."/>
        </authorList>
    </citation>
    <scope>NUCLEOTIDE SEQUENCE</scope>
    <source>
        <strain evidence="2">MAFF235873</strain>
    </source>
</reference>
<evidence type="ECO:0000256" key="1">
    <source>
        <dbReference type="SAM" id="SignalP"/>
    </source>
</evidence>
<organism evidence="2 3">
    <name type="scientific">Colletotrichum zoysiae</name>
    <dbReference type="NCBI Taxonomy" id="1216348"/>
    <lineage>
        <taxon>Eukaryota</taxon>
        <taxon>Fungi</taxon>
        <taxon>Dikarya</taxon>
        <taxon>Ascomycota</taxon>
        <taxon>Pezizomycotina</taxon>
        <taxon>Sordariomycetes</taxon>
        <taxon>Hypocreomycetidae</taxon>
        <taxon>Glomerellales</taxon>
        <taxon>Glomerellaceae</taxon>
        <taxon>Colletotrichum</taxon>
        <taxon>Colletotrichum graminicola species complex</taxon>
    </lineage>
</organism>
<gene>
    <name evidence="2" type="ORF">LX32DRAFT_638660</name>
</gene>
<comment type="caution">
    <text evidence="2">The sequence shown here is derived from an EMBL/GenBank/DDBJ whole genome shotgun (WGS) entry which is preliminary data.</text>
</comment>
<evidence type="ECO:0000313" key="3">
    <source>
        <dbReference type="Proteomes" id="UP001232148"/>
    </source>
</evidence>
<accession>A0AAD9HL65</accession>
<keyword evidence="1" id="KW-0732">Signal</keyword>
<feature type="signal peptide" evidence="1">
    <location>
        <begin position="1"/>
        <end position="21"/>
    </location>
</feature>
<feature type="chain" id="PRO_5042222689" evidence="1">
    <location>
        <begin position="22"/>
        <end position="221"/>
    </location>
</feature>
<sequence length="221" mass="24830">MRSTHPLLILLFSLLSSTVAAIGSRYRVTGLRSDTDAYEVEAIAGFFWVFSPYFKSKREAVTKLQFPPDAPDTIRVLAAYNDEQRATTDSGRKLLMSDIIPAVASSRHANRPLASVDWLVDDLIIDEPLVDILDNWFKNDWMKKNPGATIPSKFTLTPSDPVWRKLQATTFFMGVSNTFRGAGKIVESIVIRPRKGFAESKSKSLAASDLWYHLQRPEGHK</sequence>
<keyword evidence="3" id="KW-1185">Reference proteome</keyword>
<dbReference type="EMBL" id="MU842858">
    <property type="protein sequence ID" value="KAK2029839.1"/>
    <property type="molecule type" value="Genomic_DNA"/>
</dbReference>